<sequence length="346" mass="38986">MSFNYDFLKQANTDSNSKGVGYFNNLDYSICFRKEQYYCSLTYSVPNTSAATHSDQDNQFSIRDSGIKAGEAGAGAVKCTEDYLQLNGIRFCGHQLNKDALHQSTVSVSAAFTDQGFDHNFVAHHVYGVIVFIHGLVFQSQVLLEARTVTSFASTVSSASTTGITSEYGLCIGGRKEDNRSIHVFTRDVLSVDLWFVTIIKGHKLVNRLLVRHLRGIVVVSSDGNYECGSRLRRESKAEEMAPKWLIMSVTIGLLCSKSSPRRDWSPEDRSYQRMNRTVKDIRSVGLLCSKSSPRRDWSPEDRSYQRMNRTVKDIRSVGYDFGKGRPVSTEWFDDWITGVEIRLSS</sequence>
<accession>A0A7R9QC26</accession>
<dbReference type="EMBL" id="OC915417">
    <property type="protein sequence ID" value="CAD7640347.1"/>
    <property type="molecule type" value="Genomic_DNA"/>
</dbReference>
<dbReference type="EMBL" id="CAJPVJ010000592">
    <property type="protein sequence ID" value="CAG2162920.1"/>
    <property type="molecule type" value="Genomic_DNA"/>
</dbReference>
<feature type="domain" description="CUB" evidence="1">
    <location>
        <begin position="2"/>
        <end position="108"/>
    </location>
</feature>
<keyword evidence="3" id="KW-1185">Reference proteome</keyword>
<proteinExistence type="predicted"/>
<organism evidence="2">
    <name type="scientific">Oppiella nova</name>
    <dbReference type="NCBI Taxonomy" id="334625"/>
    <lineage>
        <taxon>Eukaryota</taxon>
        <taxon>Metazoa</taxon>
        <taxon>Ecdysozoa</taxon>
        <taxon>Arthropoda</taxon>
        <taxon>Chelicerata</taxon>
        <taxon>Arachnida</taxon>
        <taxon>Acari</taxon>
        <taxon>Acariformes</taxon>
        <taxon>Sarcoptiformes</taxon>
        <taxon>Oribatida</taxon>
        <taxon>Brachypylina</taxon>
        <taxon>Oppioidea</taxon>
        <taxon>Oppiidae</taxon>
        <taxon>Oppiella</taxon>
    </lineage>
</organism>
<dbReference type="Proteomes" id="UP000728032">
    <property type="component" value="Unassembled WGS sequence"/>
</dbReference>
<dbReference type="Pfam" id="PF26080">
    <property type="entry name" value="CUB_animal"/>
    <property type="match status" value="1"/>
</dbReference>
<dbReference type="InterPro" id="IPR058698">
    <property type="entry name" value="CUB_metazoa"/>
</dbReference>
<protein>
    <recommendedName>
        <fullName evidence="1">CUB domain-containing protein</fullName>
    </recommendedName>
</protein>
<gene>
    <name evidence="2" type="ORF">ONB1V03_LOCUS2507</name>
</gene>
<dbReference type="OrthoDB" id="6479909at2759"/>
<name>A0A7R9QC26_9ACAR</name>
<evidence type="ECO:0000313" key="2">
    <source>
        <dbReference type="EMBL" id="CAD7640347.1"/>
    </source>
</evidence>
<dbReference type="AlphaFoldDB" id="A0A7R9QC26"/>
<evidence type="ECO:0000259" key="1">
    <source>
        <dbReference type="Pfam" id="PF26080"/>
    </source>
</evidence>
<evidence type="ECO:0000313" key="3">
    <source>
        <dbReference type="Proteomes" id="UP000728032"/>
    </source>
</evidence>
<reference evidence="2" key="1">
    <citation type="submission" date="2020-11" db="EMBL/GenBank/DDBJ databases">
        <authorList>
            <person name="Tran Van P."/>
        </authorList>
    </citation>
    <scope>NUCLEOTIDE SEQUENCE</scope>
</reference>